<evidence type="ECO:0008006" key="3">
    <source>
        <dbReference type="Google" id="ProtNLM"/>
    </source>
</evidence>
<dbReference type="EMBL" id="SMCR01000001">
    <property type="protein sequence ID" value="TCW00379.1"/>
    <property type="molecule type" value="Genomic_DNA"/>
</dbReference>
<keyword evidence="2" id="KW-1185">Reference proteome</keyword>
<proteinExistence type="predicted"/>
<name>A0A4R3Z5M6_9GAMM</name>
<protein>
    <recommendedName>
        <fullName evidence="3">Concanavalin A-like lectin/glucanase superfamily protein</fullName>
    </recommendedName>
</protein>
<accession>A0A4R3Z5M6</accession>
<dbReference type="AlphaFoldDB" id="A0A4R3Z5M6"/>
<gene>
    <name evidence="1" type="ORF">EDC52_101729</name>
</gene>
<organism evidence="1 2">
    <name type="scientific">Biostraticola tofi</name>
    <dbReference type="NCBI Taxonomy" id="466109"/>
    <lineage>
        <taxon>Bacteria</taxon>
        <taxon>Pseudomonadati</taxon>
        <taxon>Pseudomonadota</taxon>
        <taxon>Gammaproteobacteria</taxon>
        <taxon>Enterobacterales</taxon>
        <taxon>Bruguierivoracaceae</taxon>
        <taxon>Biostraticola</taxon>
    </lineage>
</organism>
<sequence>MATRLINKNAVLWASPKSKLSIPFPAAWEGYFSFGIDAATSIRNLIRDKAALSVVGTPTYDENYIELTGAQVAYLVTAIKNSTDMTIIASVMPLEEKGIAVMSNYQSNRKDETGLCIGTTLGFDVGADASDGNVITRFNHGVLINGVSSGAAAETATGAQINQWYLIGGRVLNTARVRTVYNLSAGTTGTNTPALNDADLGDVMRIGSAYSNQFPGKVRLCELAIWSEYLSDTKFSTAAQFMRESATKKGVIV</sequence>
<dbReference type="RefSeq" id="WP_131863941.1">
    <property type="nucleotide sequence ID" value="NZ_SMCR01000001.1"/>
</dbReference>
<dbReference type="Proteomes" id="UP000295719">
    <property type="component" value="Unassembled WGS sequence"/>
</dbReference>
<evidence type="ECO:0000313" key="2">
    <source>
        <dbReference type="Proteomes" id="UP000295719"/>
    </source>
</evidence>
<comment type="caution">
    <text evidence="1">The sequence shown here is derived from an EMBL/GenBank/DDBJ whole genome shotgun (WGS) entry which is preliminary data.</text>
</comment>
<evidence type="ECO:0000313" key="1">
    <source>
        <dbReference type="EMBL" id="TCW00379.1"/>
    </source>
</evidence>
<reference evidence="1 2" key="1">
    <citation type="submission" date="2019-03" db="EMBL/GenBank/DDBJ databases">
        <title>Genomic Encyclopedia of Type Strains, Phase IV (KMG-IV): sequencing the most valuable type-strain genomes for metagenomic binning, comparative biology and taxonomic classification.</title>
        <authorList>
            <person name="Goeker M."/>
        </authorList>
    </citation>
    <scope>NUCLEOTIDE SEQUENCE [LARGE SCALE GENOMIC DNA]</scope>
    <source>
        <strain evidence="1 2">DSM 19580</strain>
    </source>
</reference>